<feature type="transmembrane region" description="Helical" evidence="6">
    <location>
        <begin position="469"/>
        <end position="491"/>
    </location>
</feature>
<dbReference type="GO" id="GO:0022857">
    <property type="term" value="F:transmembrane transporter activity"/>
    <property type="evidence" value="ECO:0007669"/>
    <property type="project" value="InterPro"/>
</dbReference>
<dbReference type="PANTHER" id="PTHR23502:SF64">
    <property type="entry name" value="TRANSPORTER, PUTATIVE (AFU_ORTHOLOGUE AFUA_3G11760)-RELATED"/>
    <property type="match status" value="1"/>
</dbReference>
<feature type="transmembrane region" description="Helical" evidence="6">
    <location>
        <begin position="161"/>
        <end position="181"/>
    </location>
</feature>
<dbReference type="STRING" id="212818.A0A0D2A763"/>
<evidence type="ECO:0000313" key="8">
    <source>
        <dbReference type="EMBL" id="KIV94848.1"/>
    </source>
</evidence>
<dbReference type="GeneID" id="27320418"/>
<dbReference type="RefSeq" id="XP_016226422.1">
    <property type="nucleotide sequence ID" value="XM_016366904.1"/>
</dbReference>
<dbReference type="InterPro" id="IPR020846">
    <property type="entry name" value="MFS_dom"/>
</dbReference>
<sequence>MAGDHHHDAIDDDNSRRNPDAVNRTYTNDGTGLDLSRTATAPTPKPADRDDDPGLFTTISTTSHHDIHAVPSHSSSFVEVNAAQYERFTERRKLVITAVLSLCGFLAPISSTTILAAIPEVAETYDTSGSIINLSNALYLIFMGLSPCLWGPLSSLYGRRIICVITAFLFFAFSIGTALAPNLASYFIFRMLTAYQGTSFLIVGTSCLGDIYTPTARATALGWFLSGTLIGPAFGPFIGGIIVTYRSWRDIFWLQTALGGLATVLVILFLPETIPEKKIEELRELPPKERTSQIMHWISPFRVCVLLFTYPNLLIAGLASSALVWNMYSLLTPIRYVLNPRFDLTSPIQSGLFYIAPGCGYLLGTFFGGRWADYIVKKWIVKRGGKRVAEDRLRSCYAFIGIAIPACMLVYGWSVDKAVGGIPLPVVAMFTQGVCQLFCFPSLNTYCLDVMQAKGRSAEVVAGNYMIRYVFAAAGSAVCLPAIEAIGVGWFSTISAVFLAICAVAVWATTLWGMGWRHSVDERKKKKKSEKAAEMDAMQGGKDGV</sequence>
<feature type="transmembrane region" description="Helical" evidence="6">
    <location>
        <begin position="94"/>
        <end position="118"/>
    </location>
</feature>
<evidence type="ECO:0000256" key="3">
    <source>
        <dbReference type="ARBA" id="ARBA00022989"/>
    </source>
</evidence>
<evidence type="ECO:0000256" key="6">
    <source>
        <dbReference type="SAM" id="Phobius"/>
    </source>
</evidence>
<evidence type="ECO:0000256" key="1">
    <source>
        <dbReference type="ARBA" id="ARBA00004141"/>
    </source>
</evidence>
<evidence type="ECO:0000313" key="9">
    <source>
        <dbReference type="Proteomes" id="UP000054302"/>
    </source>
</evidence>
<evidence type="ECO:0000256" key="5">
    <source>
        <dbReference type="SAM" id="MobiDB-lite"/>
    </source>
</evidence>
<reference evidence="8 9" key="1">
    <citation type="submission" date="2015-01" db="EMBL/GenBank/DDBJ databases">
        <title>The Genome Sequence of Exophiala mesophila CBS40295.</title>
        <authorList>
            <consortium name="The Broad Institute Genomics Platform"/>
            <person name="Cuomo C."/>
            <person name="de Hoog S."/>
            <person name="Gorbushina A."/>
            <person name="Stielow B."/>
            <person name="Teixiera M."/>
            <person name="Abouelleil A."/>
            <person name="Chapman S.B."/>
            <person name="Priest M."/>
            <person name="Young S.K."/>
            <person name="Wortman J."/>
            <person name="Nusbaum C."/>
            <person name="Birren B."/>
        </authorList>
    </citation>
    <scope>NUCLEOTIDE SEQUENCE [LARGE SCALE GENOMIC DNA]</scope>
    <source>
        <strain evidence="8 9">CBS 40295</strain>
    </source>
</reference>
<keyword evidence="9" id="KW-1185">Reference proteome</keyword>
<accession>A0A0D2A763</accession>
<protein>
    <recommendedName>
        <fullName evidence="7">Major facilitator superfamily (MFS) profile domain-containing protein</fullName>
    </recommendedName>
</protein>
<evidence type="ECO:0000256" key="2">
    <source>
        <dbReference type="ARBA" id="ARBA00022692"/>
    </source>
</evidence>
<dbReference type="Pfam" id="PF07690">
    <property type="entry name" value="MFS_1"/>
    <property type="match status" value="1"/>
</dbReference>
<dbReference type="FunFam" id="1.20.1250.20:FF:000354">
    <property type="entry name" value="MFS general substrate transporter"/>
    <property type="match status" value="1"/>
</dbReference>
<dbReference type="PROSITE" id="PS50850">
    <property type="entry name" value="MFS"/>
    <property type="match status" value="1"/>
</dbReference>
<name>A0A0D2A763_EXOME</name>
<feature type="transmembrane region" description="Helical" evidence="6">
    <location>
        <begin position="497"/>
        <end position="516"/>
    </location>
</feature>
<dbReference type="SUPFAM" id="SSF103473">
    <property type="entry name" value="MFS general substrate transporter"/>
    <property type="match status" value="1"/>
</dbReference>
<dbReference type="InterPro" id="IPR011701">
    <property type="entry name" value="MFS"/>
</dbReference>
<feature type="region of interest" description="Disordered" evidence="5">
    <location>
        <begin position="525"/>
        <end position="545"/>
    </location>
</feature>
<feature type="transmembrane region" description="Helical" evidence="6">
    <location>
        <begin position="351"/>
        <end position="372"/>
    </location>
</feature>
<dbReference type="VEuPathDB" id="FungiDB:PV10_02573"/>
<proteinExistence type="predicted"/>
<evidence type="ECO:0000259" key="7">
    <source>
        <dbReference type="PROSITE" id="PS50850"/>
    </source>
</evidence>
<gene>
    <name evidence="8" type="ORF">PV10_02573</name>
</gene>
<feature type="compositionally biased region" description="Basic and acidic residues" evidence="5">
    <location>
        <begin position="1"/>
        <end position="19"/>
    </location>
</feature>
<feature type="domain" description="Major facilitator superfamily (MFS) profile" evidence="7">
    <location>
        <begin position="96"/>
        <end position="545"/>
    </location>
</feature>
<dbReference type="OMA" id="GNYFMRY"/>
<keyword evidence="4 6" id="KW-0472">Membrane</keyword>
<feature type="transmembrane region" description="Helical" evidence="6">
    <location>
        <begin position="187"/>
        <end position="208"/>
    </location>
</feature>
<dbReference type="InterPro" id="IPR036259">
    <property type="entry name" value="MFS_trans_sf"/>
</dbReference>
<organism evidence="8 9">
    <name type="scientific">Exophiala mesophila</name>
    <name type="common">Black yeast-like fungus</name>
    <dbReference type="NCBI Taxonomy" id="212818"/>
    <lineage>
        <taxon>Eukaryota</taxon>
        <taxon>Fungi</taxon>
        <taxon>Dikarya</taxon>
        <taxon>Ascomycota</taxon>
        <taxon>Pezizomycotina</taxon>
        <taxon>Eurotiomycetes</taxon>
        <taxon>Chaetothyriomycetidae</taxon>
        <taxon>Chaetothyriales</taxon>
        <taxon>Herpotrichiellaceae</taxon>
        <taxon>Exophiala</taxon>
    </lineage>
</organism>
<feature type="transmembrane region" description="Helical" evidence="6">
    <location>
        <begin position="426"/>
        <end position="448"/>
    </location>
</feature>
<feature type="transmembrane region" description="Helical" evidence="6">
    <location>
        <begin position="220"/>
        <end position="245"/>
    </location>
</feature>
<evidence type="ECO:0000256" key="4">
    <source>
        <dbReference type="ARBA" id="ARBA00023136"/>
    </source>
</evidence>
<dbReference type="Gene3D" id="1.20.1250.20">
    <property type="entry name" value="MFS general substrate transporter like domains"/>
    <property type="match status" value="1"/>
</dbReference>
<feature type="transmembrane region" description="Helical" evidence="6">
    <location>
        <begin position="251"/>
        <end position="270"/>
    </location>
</feature>
<dbReference type="Proteomes" id="UP000054302">
    <property type="component" value="Unassembled WGS sequence"/>
</dbReference>
<comment type="subcellular location">
    <subcellularLocation>
        <location evidence="1">Membrane</location>
        <topology evidence="1">Multi-pass membrane protein</topology>
    </subcellularLocation>
</comment>
<dbReference type="HOGENOM" id="CLU_008455_8_0_1"/>
<feature type="transmembrane region" description="Helical" evidence="6">
    <location>
        <begin position="130"/>
        <end position="149"/>
    </location>
</feature>
<keyword evidence="2 6" id="KW-0812">Transmembrane</keyword>
<dbReference type="OrthoDB" id="3066029at2759"/>
<dbReference type="AlphaFoldDB" id="A0A0D2A763"/>
<dbReference type="GO" id="GO:0005886">
    <property type="term" value="C:plasma membrane"/>
    <property type="evidence" value="ECO:0007669"/>
    <property type="project" value="TreeGrafter"/>
</dbReference>
<feature type="transmembrane region" description="Helical" evidence="6">
    <location>
        <begin position="303"/>
        <end position="331"/>
    </location>
</feature>
<dbReference type="PANTHER" id="PTHR23502">
    <property type="entry name" value="MAJOR FACILITATOR SUPERFAMILY"/>
    <property type="match status" value="1"/>
</dbReference>
<dbReference type="EMBL" id="KN847521">
    <property type="protein sequence ID" value="KIV94848.1"/>
    <property type="molecule type" value="Genomic_DNA"/>
</dbReference>
<feature type="region of interest" description="Disordered" evidence="5">
    <location>
        <begin position="1"/>
        <end position="57"/>
    </location>
</feature>
<keyword evidence="3 6" id="KW-1133">Transmembrane helix</keyword>
<feature type="transmembrane region" description="Helical" evidence="6">
    <location>
        <begin position="393"/>
        <end position="414"/>
    </location>
</feature>